<evidence type="ECO:0000259" key="1">
    <source>
        <dbReference type="Pfam" id="PF13460"/>
    </source>
</evidence>
<protein>
    <submittedName>
        <fullName evidence="2">SDR family oxidoreductase</fullName>
    </submittedName>
</protein>
<keyword evidence="3" id="KW-1185">Reference proteome</keyword>
<evidence type="ECO:0000313" key="3">
    <source>
        <dbReference type="Proteomes" id="UP001055868"/>
    </source>
</evidence>
<organism evidence="2 3">
    <name type="scientific">Brachybacterium kimchii</name>
    <dbReference type="NCBI Taxonomy" id="2942909"/>
    <lineage>
        <taxon>Bacteria</taxon>
        <taxon>Bacillati</taxon>
        <taxon>Actinomycetota</taxon>
        <taxon>Actinomycetes</taxon>
        <taxon>Micrococcales</taxon>
        <taxon>Dermabacteraceae</taxon>
        <taxon>Brachybacterium</taxon>
    </lineage>
</organism>
<reference evidence="2" key="1">
    <citation type="submission" date="2022-05" db="EMBL/GenBank/DDBJ databases">
        <title>Genomic analysis of Brachybacterium sp. CBA3104.</title>
        <authorList>
            <person name="Roh S.W."/>
            <person name="Kim Y.B."/>
            <person name="Kim Y."/>
        </authorList>
    </citation>
    <scope>NUCLEOTIDE SEQUENCE</scope>
    <source>
        <strain evidence="2">CBA3104</strain>
    </source>
</reference>
<gene>
    <name evidence="2" type="ORF">M4486_13400</name>
</gene>
<feature type="domain" description="NAD(P)-binding" evidence="1">
    <location>
        <begin position="7"/>
        <end position="134"/>
    </location>
</feature>
<evidence type="ECO:0000313" key="2">
    <source>
        <dbReference type="EMBL" id="UQN28617.1"/>
    </source>
</evidence>
<dbReference type="Proteomes" id="UP001055868">
    <property type="component" value="Chromosome"/>
</dbReference>
<dbReference type="InterPro" id="IPR016040">
    <property type="entry name" value="NAD(P)-bd_dom"/>
</dbReference>
<dbReference type="Gene3D" id="3.40.50.720">
    <property type="entry name" value="NAD(P)-binding Rossmann-like Domain"/>
    <property type="match status" value="1"/>
</dbReference>
<dbReference type="SUPFAM" id="SSF51735">
    <property type="entry name" value="NAD(P)-binding Rossmann-fold domains"/>
    <property type="match status" value="1"/>
</dbReference>
<dbReference type="RefSeq" id="WP_249477746.1">
    <property type="nucleotide sequence ID" value="NZ_CP097218.1"/>
</dbReference>
<proteinExistence type="predicted"/>
<dbReference type="InterPro" id="IPR036291">
    <property type="entry name" value="NAD(P)-bd_dom_sf"/>
</dbReference>
<dbReference type="EMBL" id="CP097218">
    <property type="protein sequence ID" value="UQN28617.1"/>
    <property type="molecule type" value="Genomic_DNA"/>
</dbReference>
<sequence length="275" mass="28677">MDIAVLGATGTIGSLVADRLEAAGNDVRRLSRASGVNTETGEGLEAALEGADVVVDATNIATIRATPAVRFFARSAKNIAAAAKKGGAGRVVCISIAGVTKPGAALGFGYYRGKCAQERGYRAAPIPTTIIRSAQWFELGEQMVAQASLGPVAVLPQMRMAPLATERAADHIAEEIIATGRGVVPEIVPGQNARLAPEDGEDPRNRIVRLRGPEEMTSAQLVRRILGSRGSVAGRSPSLVAEYPYLGRQLAGGVLVPSSEGTIVDDLTLDQWLVA</sequence>
<name>A0ABY4N256_9MICO</name>
<dbReference type="Pfam" id="PF13460">
    <property type="entry name" value="NAD_binding_10"/>
    <property type="match status" value="1"/>
</dbReference>
<accession>A0ABY4N256</accession>